<dbReference type="Gene3D" id="2.20.25.240">
    <property type="match status" value="1"/>
</dbReference>
<evidence type="ECO:0000313" key="2">
    <source>
        <dbReference type="Proteomes" id="UP001497472"/>
    </source>
</evidence>
<comment type="caution">
    <text evidence="1">The sequence shown here is derived from an EMBL/GenBank/DDBJ whole genome shotgun (WGS) entry which is preliminary data.</text>
</comment>
<sequence>MITLCNGKQYLLYNGYTYNTIGTISKSGHNRYRCIGQSKSKRCNSYLNVDSEFHVHYESEARHNHMPPSFKQINGIYVKVPN</sequence>
<protein>
    <recommendedName>
        <fullName evidence="3">FLYWCH-type domain-containing protein</fullName>
    </recommendedName>
</protein>
<name>A0AAV1J4S5_9NEOP</name>
<dbReference type="EMBL" id="CAVLEF010000005">
    <property type="protein sequence ID" value="CAK1543853.1"/>
    <property type="molecule type" value="Genomic_DNA"/>
</dbReference>
<evidence type="ECO:0008006" key="3">
    <source>
        <dbReference type="Google" id="ProtNLM"/>
    </source>
</evidence>
<gene>
    <name evidence="1" type="ORF">LNINA_LOCUS3643</name>
</gene>
<accession>A0AAV1J4S5</accession>
<keyword evidence="2" id="KW-1185">Reference proteome</keyword>
<evidence type="ECO:0000313" key="1">
    <source>
        <dbReference type="EMBL" id="CAK1543853.1"/>
    </source>
</evidence>
<dbReference type="Proteomes" id="UP001497472">
    <property type="component" value="Unassembled WGS sequence"/>
</dbReference>
<proteinExistence type="predicted"/>
<organism evidence="1 2">
    <name type="scientific">Leptosia nina</name>
    <dbReference type="NCBI Taxonomy" id="320188"/>
    <lineage>
        <taxon>Eukaryota</taxon>
        <taxon>Metazoa</taxon>
        <taxon>Ecdysozoa</taxon>
        <taxon>Arthropoda</taxon>
        <taxon>Hexapoda</taxon>
        <taxon>Insecta</taxon>
        <taxon>Pterygota</taxon>
        <taxon>Neoptera</taxon>
        <taxon>Endopterygota</taxon>
        <taxon>Lepidoptera</taxon>
        <taxon>Glossata</taxon>
        <taxon>Ditrysia</taxon>
        <taxon>Papilionoidea</taxon>
        <taxon>Pieridae</taxon>
        <taxon>Pierinae</taxon>
        <taxon>Leptosia</taxon>
    </lineage>
</organism>
<dbReference type="AlphaFoldDB" id="A0AAV1J4S5"/>
<reference evidence="1 2" key="1">
    <citation type="submission" date="2023-11" db="EMBL/GenBank/DDBJ databases">
        <authorList>
            <person name="Okamura Y."/>
        </authorList>
    </citation>
    <scope>NUCLEOTIDE SEQUENCE [LARGE SCALE GENOMIC DNA]</scope>
</reference>